<evidence type="ECO:0000313" key="3">
    <source>
        <dbReference type="EMBL" id="KAK4198905.1"/>
    </source>
</evidence>
<protein>
    <submittedName>
        <fullName evidence="3">Uncharacterized protein</fullName>
    </submittedName>
</protein>
<accession>A0AAN6XGC5</accession>
<reference evidence="3" key="1">
    <citation type="journal article" date="2023" name="Mol. Phylogenet. Evol.">
        <title>Genome-scale phylogeny and comparative genomics of the fungal order Sordariales.</title>
        <authorList>
            <person name="Hensen N."/>
            <person name="Bonometti L."/>
            <person name="Westerberg I."/>
            <person name="Brannstrom I.O."/>
            <person name="Guillou S."/>
            <person name="Cros-Aarteil S."/>
            <person name="Calhoun S."/>
            <person name="Haridas S."/>
            <person name="Kuo A."/>
            <person name="Mondo S."/>
            <person name="Pangilinan J."/>
            <person name="Riley R."/>
            <person name="LaButti K."/>
            <person name="Andreopoulos B."/>
            <person name="Lipzen A."/>
            <person name="Chen C."/>
            <person name="Yan M."/>
            <person name="Daum C."/>
            <person name="Ng V."/>
            <person name="Clum A."/>
            <person name="Steindorff A."/>
            <person name="Ohm R.A."/>
            <person name="Martin F."/>
            <person name="Silar P."/>
            <person name="Natvig D.O."/>
            <person name="Lalanne C."/>
            <person name="Gautier V."/>
            <person name="Ament-Velasquez S.L."/>
            <person name="Kruys A."/>
            <person name="Hutchinson M.I."/>
            <person name="Powell A.J."/>
            <person name="Barry K."/>
            <person name="Miller A.N."/>
            <person name="Grigoriev I.V."/>
            <person name="Debuchy R."/>
            <person name="Gladieux P."/>
            <person name="Hiltunen Thoren M."/>
            <person name="Johannesson H."/>
        </authorList>
    </citation>
    <scope>NUCLEOTIDE SEQUENCE</scope>
    <source>
        <strain evidence="3">CBS 315.58</strain>
    </source>
</reference>
<feature type="signal peptide" evidence="2">
    <location>
        <begin position="1"/>
        <end position="22"/>
    </location>
</feature>
<name>A0AAN6XGC5_9PEZI</name>
<feature type="region of interest" description="Disordered" evidence="1">
    <location>
        <begin position="104"/>
        <end position="127"/>
    </location>
</feature>
<evidence type="ECO:0000313" key="4">
    <source>
        <dbReference type="Proteomes" id="UP001303160"/>
    </source>
</evidence>
<evidence type="ECO:0000256" key="2">
    <source>
        <dbReference type="SAM" id="SignalP"/>
    </source>
</evidence>
<evidence type="ECO:0000256" key="1">
    <source>
        <dbReference type="SAM" id="MobiDB-lite"/>
    </source>
</evidence>
<sequence>MVRGVTFILAIVVGFANIFVSASTEDDGSPNTNMCIKNGSITATTSIAISESGHGQFPFPFLDLSTRRFNLSRSGDLLSRVSKALSKAIPELFLEHRRFGQAGRDYDREPLPSPESETAPAAWLRQR</sequence>
<comment type="caution">
    <text evidence="3">The sequence shown here is derived from an EMBL/GenBank/DDBJ whole genome shotgun (WGS) entry which is preliminary data.</text>
</comment>
<keyword evidence="2" id="KW-0732">Signal</keyword>
<feature type="chain" id="PRO_5042928826" evidence="2">
    <location>
        <begin position="23"/>
        <end position="127"/>
    </location>
</feature>
<gene>
    <name evidence="3" type="ORF">QBC40DRAFT_298037</name>
</gene>
<keyword evidence="4" id="KW-1185">Reference proteome</keyword>
<organism evidence="3 4">
    <name type="scientific">Triangularia verruculosa</name>
    <dbReference type="NCBI Taxonomy" id="2587418"/>
    <lineage>
        <taxon>Eukaryota</taxon>
        <taxon>Fungi</taxon>
        <taxon>Dikarya</taxon>
        <taxon>Ascomycota</taxon>
        <taxon>Pezizomycotina</taxon>
        <taxon>Sordariomycetes</taxon>
        <taxon>Sordariomycetidae</taxon>
        <taxon>Sordariales</taxon>
        <taxon>Podosporaceae</taxon>
        <taxon>Triangularia</taxon>
    </lineage>
</organism>
<dbReference type="EMBL" id="MU863939">
    <property type="protein sequence ID" value="KAK4198905.1"/>
    <property type="molecule type" value="Genomic_DNA"/>
</dbReference>
<reference evidence="3" key="2">
    <citation type="submission" date="2023-05" db="EMBL/GenBank/DDBJ databases">
        <authorList>
            <consortium name="Lawrence Berkeley National Laboratory"/>
            <person name="Steindorff A."/>
            <person name="Hensen N."/>
            <person name="Bonometti L."/>
            <person name="Westerberg I."/>
            <person name="Brannstrom I.O."/>
            <person name="Guillou S."/>
            <person name="Cros-Aarteil S."/>
            <person name="Calhoun S."/>
            <person name="Haridas S."/>
            <person name="Kuo A."/>
            <person name="Mondo S."/>
            <person name="Pangilinan J."/>
            <person name="Riley R."/>
            <person name="Labutti K."/>
            <person name="Andreopoulos B."/>
            <person name="Lipzen A."/>
            <person name="Chen C."/>
            <person name="Yanf M."/>
            <person name="Daum C."/>
            <person name="Ng V."/>
            <person name="Clum A."/>
            <person name="Ohm R."/>
            <person name="Martin F."/>
            <person name="Silar P."/>
            <person name="Natvig D."/>
            <person name="Lalanne C."/>
            <person name="Gautier V."/>
            <person name="Ament-Velasquez S.L."/>
            <person name="Kruys A."/>
            <person name="Hutchinson M.I."/>
            <person name="Powell A.J."/>
            <person name="Barry K."/>
            <person name="Miller A.N."/>
            <person name="Grigoriev I.V."/>
            <person name="Debuchy R."/>
            <person name="Gladieux P."/>
            <person name="Thoren M.H."/>
            <person name="Johannesson H."/>
        </authorList>
    </citation>
    <scope>NUCLEOTIDE SEQUENCE</scope>
    <source>
        <strain evidence="3">CBS 315.58</strain>
    </source>
</reference>
<proteinExistence type="predicted"/>
<dbReference type="AlphaFoldDB" id="A0AAN6XGC5"/>
<dbReference type="Proteomes" id="UP001303160">
    <property type="component" value="Unassembled WGS sequence"/>
</dbReference>